<dbReference type="OMA" id="YGEQANH"/>
<feature type="compositionally biased region" description="Basic residues" evidence="2">
    <location>
        <begin position="339"/>
        <end position="349"/>
    </location>
</feature>
<dbReference type="InterPro" id="IPR037393">
    <property type="entry name" value="Bud22/SRFB1"/>
</dbReference>
<organism evidence="4 5">
    <name type="scientific">Conidiobolus coronatus (strain ATCC 28846 / CBS 209.66 / NRRL 28638)</name>
    <name type="common">Delacroixia coronata</name>
    <dbReference type="NCBI Taxonomy" id="796925"/>
    <lineage>
        <taxon>Eukaryota</taxon>
        <taxon>Fungi</taxon>
        <taxon>Fungi incertae sedis</taxon>
        <taxon>Zoopagomycota</taxon>
        <taxon>Entomophthoromycotina</taxon>
        <taxon>Entomophthoromycetes</taxon>
        <taxon>Entomophthorales</taxon>
        <taxon>Ancylistaceae</taxon>
        <taxon>Conidiobolus</taxon>
    </lineage>
</organism>
<feature type="compositionally biased region" description="Basic residues" evidence="2">
    <location>
        <begin position="376"/>
        <end position="387"/>
    </location>
</feature>
<feature type="compositionally biased region" description="Basic and acidic residues" evidence="2">
    <location>
        <begin position="390"/>
        <end position="407"/>
    </location>
</feature>
<dbReference type="GO" id="GO:0030686">
    <property type="term" value="C:90S preribosome"/>
    <property type="evidence" value="ECO:0007669"/>
    <property type="project" value="TreeGrafter"/>
</dbReference>
<feature type="compositionally biased region" description="Basic and acidic residues" evidence="2">
    <location>
        <begin position="275"/>
        <end position="314"/>
    </location>
</feature>
<feature type="domain" description="Bud22" evidence="3">
    <location>
        <begin position="74"/>
        <end position="439"/>
    </location>
</feature>
<keyword evidence="1" id="KW-0175">Coiled coil</keyword>
<evidence type="ECO:0000313" key="5">
    <source>
        <dbReference type="Proteomes" id="UP000070444"/>
    </source>
</evidence>
<dbReference type="EMBL" id="KQ964451">
    <property type="protein sequence ID" value="KXN72537.1"/>
    <property type="molecule type" value="Genomic_DNA"/>
</dbReference>
<dbReference type="PANTHER" id="PTHR23325:SF1">
    <property type="entry name" value="SERUM RESPONSE FACTOR-BINDING PROTEIN 1"/>
    <property type="match status" value="1"/>
</dbReference>
<dbReference type="InterPro" id="IPR015158">
    <property type="entry name" value="Bud22_dom"/>
</dbReference>
<dbReference type="Pfam" id="PF09073">
    <property type="entry name" value="BUD22"/>
    <property type="match status" value="1"/>
</dbReference>
<dbReference type="AlphaFoldDB" id="A0A137PC02"/>
<evidence type="ECO:0000256" key="1">
    <source>
        <dbReference type="ARBA" id="ARBA00023054"/>
    </source>
</evidence>
<dbReference type="PANTHER" id="PTHR23325">
    <property type="entry name" value="SERUM RESPONSE FACTOR-BINDING"/>
    <property type="match status" value="1"/>
</dbReference>
<protein>
    <recommendedName>
        <fullName evidence="3">Bud22 domain-containing protein</fullName>
    </recommendedName>
</protein>
<evidence type="ECO:0000313" key="4">
    <source>
        <dbReference type="EMBL" id="KXN72537.1"/>
    </source>
</evidence>
<dbReference type="GO" id="GO:0005634">
    <property type="term" value="C:nucleus"/>
    <property type="evidence" value="ECO:0007669"/>
    <property type="project" value="TreeGrafter"/>
</dbReference>
<keyword evidence="5" id="KW-1185">Reference proteome</keyword>
<dbReference type="Proteomes" id="UP000070444">
    <property type="component" value="Unassembled WGS sequence"/>
</dbReference>
<evidence type="ECO:0000256" key="2">
    <source>
        <dbReference type="SAM" id="MobiDB-lite"/>
    </source>
</evidence>
<proteinExistence type="predicted"/>
<dbReference type="STRING" id="796925.A0A137PC02"/>
<accession>A0A137PC02</accession>
<reference evidence="4 5" key="1">
    <citation type="journal article" date="2015" name="Genome Biol. Evol.">
        <title>Phylogenomic analyses indicate that early fungi evolved digesting cell walls of algal ancestors of land plants.</title>
        <authorList>
            <person name="Chang Y."/>
            <person name="Wang S."/>
            <person name="Sekimoto S."/>
            <person name="Aerts A.L."/>
            <person name="Choi C."/>
            <person name="Clum A."/>
            <person name="LaButti K.M."/>
            <person name="Lindquist E.A."/>
            <person name="Yee Ngan C."/>
            <person name="Ohm R.A."/>
            <person name="Salamov A.A."/>
            <person name="Grigoriev I.V."/>
            <person name="Spatafora J.W."/>
            <person name="Berbee M.L."/>
        </authorList>
    </citation>
    <scope>NUCLEOTIDE SEQUENCE [LARGE SCALE GENOMIC DNA]</scope>
    <source>
        <strain evidence="4 5">NRRL 28638</strain>
    </source>
</reference>
<gene>
    <name evidence="4" type="ORF">CONCODRAFT_68943</name>
</gene>
<evidence type="ECO:0000259" key="3">
    <source>
        <dbReference type="Pfam" id="PF09073"/>
    </source>
</evidence>
<name>A0A137PC02_CONC2</name>
<sequence>MSEDKKQLKGKKNLNWKIELLKAKIGKNPKVSKAKLIAKIPDKVTSNGVRPKYYEMEDELAQLETEQKCFLLTKQIKLLQSEIKKAQLATCKSNHQKINLLENEDKEDDQKSLTNEITLIKGIKLDLLSKKILSRVIHKLDLLKDHSYLETFHLSNFEDYSIFNPSISDNQDKVTLDKIEKKILSFKALSNKINQVKSEVFKIVTNKPLQAQKKQKHKSKQPSEAKVQPTESVAPQESDAVDNAAEAQESEISKKPVETQESNIDEIPTETIEQPVKDIENNEEKKDKKRKASETKKSTEAPKAKQAKKSKDAESIFVESLNDDETDDKAFKELYGIKPKNRPGQRARRQKFEKLYGEQANHVKQQQQLEADEKKRKERLRKQHLLSKGKNPDKVSKPAKSEEKQPENLHPSWVAKQQQKALMANAFKSENSSKKITFDD</sequence>
<feature type="region of interest" description="Disordered" evidence="2">
    <location>
        <begin position="210"/>
        <end position="411"/>
    </location>
</feature>
<dbReference type="GO" id="GO:0030490">
    <property type="term" value="P:maturation of SSU-rRNA"/>
    <property type="evidence" value="ECO:0007669"/>
    <property type="project" value="TreeGrafter"/>
</dbReference>
<dbReference type="OrthoDB" id="3364872at2759"/>